<dbReference type="InterPro" id="IPR052893">
    <property type="entry name" value="TCS_response_regulator"/>
</dbReference>
<keyword evidence="1" id="KW-0597">Phosphoprotein</keyword>
<dbReference type="PANTHER" id="PTHR44520:SF2">
    <property type="entry name" value="RESPONSE REGULATOR RCP1"/>
    <property type="match status" value="1"/>
</dbReference>
<evidence type="ECO:0000256" key="1">
    <source>
        <dbReference type="PROSITE-ProRule" id="PRU00169"/>
    </source>
</evidence>
<evidence type="ECO:0000259" key="2">
    <source>
        <dbReference type="PROSITE" id="PS50110"/>
    </source>
</evidence>
<dbReference type="Pfam" id="PF00072">
    <property type="entry name" value="Response_reg"/>
    <property type="match status" value="1"/>
</dbReference>
<dbReference type="InterPro" id="IPR011006">
    <property type="entry name" value="CheY-like_superfamily"/>
</dbReference>
<proteinExistence type="predicted"/>
<dbReference type="EMBL" id="FOMH01000003">
    <property type="protein sequence ID" value="SFC96343.1"/>
    <property type="molecule type" value="Genomic_DNA"/>
</dbReference>
<name>A0A1I1NNK4_9FLAO</name>
<dbReference type="Gene3D" id="3.40.50.2300">
    <property type="match status" value="1"/>
</dbReference>
<dbReference type="STRING" id="739143.SAMN05216297_103257"/>
<dbReference type="SMART" id="SM00448">
    <property type="entry name" value="REC"/>
    <property type="match status" value="1"/>
</dbReference>
<dbReference type="AlphaFoldDB" id="A0A1I1NNK4"/>
<dbReference type="InterPro" id="IPR001789">
    <property type="entry name" value="Sig_transdc_resp-reg_receiver"/>
</dbReference>
<reference evidence="4" key="1">
    <citation type="submission" date="2016-10" db="EMBL/GenBank/DDBJ databases">
        <authorList>
            <person name="Varghese N."/>
            <person name="Submissions S."/>
        </authorList>
    </citation>
    <scope>NUCLEOTIDE SEQUENCE [LARGE SCALE GENOMIC DNA]</scope>
    <source>
        <strain evidence="4">CGMCC 1.10370</strain>
    </source>
</reference>
<dbReference type="OrthoDB" id="7631574at2"/>
<feature type="domain" description="Response regulatory" evidence="2">
    <location>
        <begin position="7"/>
        <end position="129"/>
    </location>
</feature>
<evidence type="ECO:0000313" key="4">
    <source>
        <dbReference type="Proteomes" id="UP000199672"/>
    </source>
</evidence>
<dbReference type="PANTHER" id="PTHR44520">
    <property type="entry name" value="RESPONSE REGULATOR RCP1-RELATED"/>
    <property type="match status" value="1"/>
</dbReference>
<accession>A0A1I1NNK4</accession>
<dbReference type="PROSITE" id="PS50110">
    <property type="entry name" value="RESPONSE_REGULATORY"/>
    <property type="match status" value="1"/>
</dbReference>
<evidence type="ECO:0000313" key="3">
    <source>
        <dbReference type="EMBL" id="SFC96343.1"/>
    </source>
</evidence>
<feature type="modified residue" description="4-aspartylphosphate" evidence="1">
    <location>
        <position position="62"/>
    </location>
</feature>
<keyword evidence="4" id="KW-1185">Reference proteome</keyword>
<gene>
    <name evidence="3" type="ORF">SAMN05216297_103257</name>
</gene>
<dbReference type="RefSeq" id="WP_091491949.1">
    <property type="nucleotide sequence ID" value="NZ_FOMH01000003.1"/>
</dbReference>
<protein>
    <submittedName>
        <fullName evidence="3">Response regulator receiver domain-containing protein</fullName>
    </submittedName>
</protein>
<dbReference type="GO" id="GO:0000160">
    <property type="term" value="P:phosphorelay signal transduction system"/>
    <property type="evidence" value="ECO:0007669"/>
    <property type="project" value="InterPro"/>
</dbReference>
<dbReference type="SUPFAM" id="SSF52172">
    <property type="entry name" value="CheY-like"/>
    <property type="match status" value="1"/>
</dbReference>
<sequence length="149" mass="16949">MNTERYNLLLADDDDDDCLFFKEALDETSINAALSIVHDGVQLMDYLKTNSSNNFPDVLFLDLNMPRKNGIECLAEIKADEKLKNLPVIIFSTSLDSEIVNNLYKNGASYYIRKPGDFSKLKKVIEIALTTASENNFRQPERAHFILQP</sequence>
<organism evidence="3 4">
    <name type="scientific">Flavobacterium phragmitis</name>
    <dbReference type="NCBI Taxonomy" id="739143"/>
    <lineage>
        <taxon>Bacteria</taxon>
        <taxon>Pseudomonadati</taxon>
        <taxon>Bacteroidota</taxon>
        <taxon>Flavobacteriia</taxon>
        <taxon>Flavobacteriales</taxon>
        <taxon>Flavobacteriaceae</taxon>
        <taxon>Flavobacterium</taxon>
    </lineage>
</organism>
<dbReference type="Proteomes" id="UP000199672">
    <property type="component" value="Unassembled WGS sequence"/>
</dbReference>